<protein>
    <recommendedName>
        <fullName evidence="5">PEP-CTERM protein-sorting domain-containing protein</fullName>
    </recommendedName>
</protein>
<dbReference type="InterPro" id="IPR013424">
    <property type="entry name" value="Ice-binding_C"/>
</dbReference>
<keyword evidence="2" id="KW-0732">Signal</keyword>
<evidence type="ECO:0000313" key="3">
    <source>
        <dbReference type="EMBL" id="TWT90975.1"/>
    </source>
</evidence>
<name>A0A5C5ZV33_9BACT</name>
<feature type="signal peptide" evidence="2">
    <location>
        <begin position="1"/>
        <end position="22"/>
    </location>
</feature>
<organism evidence="3 4">
    <name type="scientific">Pseudobythopirellula maris</name>
    <dbReference type="NCBI Taxonomy" id="2527991"/>
    <lineage>
        <taxon>Bacteria</taxon>
        <taxon>Pseudomonadati</taxon>
        <taxon>Planctomycetota</taxon>
        <taxon>Planctomycetia</taxon>
        <taxon>Pirellulales</taxon>
        <taxon>Lacipirellulaceae</taxon>
        <taxon>Pseudobythopirellula</taxon>
    </lineage>
</organism>
<dbReference type="RefSeq" id="WP_146398314.1">
    <property type="nucleotide sequence ID" value="NZ_SJPQ01000001.1"/>
</dbReference>
<dbReference type="EMBL" id="SJPQ01000001">
    <property type="protein sequence ID" value="TWT90975.1"/>
    <property type="molecule type" value="Genomic_DNA"/>
</dbReference>
<accession>A0A5C5ZV33</accession>
<comment type="caution">
    <text evidence="3">The sequence shown here is derived from an EMBL/GenBank/DDBJ whole genome shotgun (WGS) entry which is preliminary data.</text>
</comment>
<evidence type="ECO:0000256" key="2">
    <source>
        <dbReference type="SAM" id="SignalP"/>
    </source>
</evidence>
<feature type="region of interest" description="Disordered" evidence="1">
    <location>
        <begin position="46"/>
        <end position="66"/>
    </location>
</feature>
<dbReference type="OrthoDB" id="268031at2"/>
<evidence type="ECO:0000256" key="1">
    <source>
        <dbReference type="SAM" id="MobiDB-lite"/>
    </source>
</evidence>
<evidence type="ECO:0000313" key="4">
    <source>
        <dbReference type="Proteomes" id="UP000315440"/>
    </source>
</evidence>
<dbReference type="NCBIfam" id="TIGR02595">
    <property type="entry name" value="PEP_CTERM"/>
    <property type="match status" value="1"/>
</dbReference>
<proteinExistence type="predicted"/>
<gene>
    <name evidence="3" type="ORF">Mal64_13740</name>
</gene>
<dbReference type="Proteomes" id="UP000315440">
    <property type="component" value="Unassembled WGS sequence"/>
</dbReference>
<reference evidence="3 4" key="1">
    <citation type="submission" date="2019-02" db="EMBL/GenBank/DDBJ databases">
        <title>Deep-cultivation of Planctomycetes and their phenomic and genomic characterization uncovers novel biology.</title>
        <authorList>
            <person name="Wiegand S."/>
            <person name="Jogler M."/>
            <person name="Boedeker C."/>
            <person name="Pinto D."/>
            <person name="Vollmers J."/>
            <person name="Rivas-Marin E."/>
            <person name="Kohn T."/>
            <person name="Peeters S.H."/>
            <person name="Heuer A."/>
            <person name="Rast P."/>
            <person name="Oberbeckmann S."/>
            <person name="Bunk B."/>
            <person name="Jeske O."/>
            <person name="Meyerdierks A."/>
            <person name="Storesund J.E."/>
            <person name="Kallscheuer N."/>
            <person name="Luecker S."/>
            <person name="Lage O.M."/>
            <person name="Pohl T."/>
            <person name="Merkel B.J."/>
            <person name="Hornburger P."/>
            <person name="Mueller R.-W."/>
            <person name="Bruemmer F."/>
            <person name="Labrenz M."/>
            <person name="Spormann A.M."/>
            <person name="Op Den Camp H."/>
            <person name="Overmann J."/>
            <person name="Amann R."/>
            <person name="Jetten M.S.M."/>
            <person name="Mascher T."/>
            <person name="Medema M.H."/>
            <person name="Devos D.P."/>
            <person name="Kaster A.-K."/>
            <person name="Ovreas L."/>
            <person name="Rohde M."/>
            <person name="Galperin M.Y."/>
            <person name="Jogler C."/>
        </authorList>
    </citation>
    <scope>NUCLEOTIDE SEQUENCE [LARGE SCALE GENOMIC DNA]</scope>
    <source>
        <strain evidence="3 4">Mal64</strain>
    </source>
</reference>
<feature type="chain" id="PRO_5022859155" description="PEP-CTERM protein-sorting domain-containing protein" evidence="2">
    <location>
        <begin position="23"/>
        <end position="273"/>
    </location>
</feature>
<evidence type="ECO:0008006" key="5">
    <source>
        <dbReference type="Google" id="ProtNLM"/>
    </source>
</evidence>
<keyword evidence="4" id="KW-1185">Reference proteome</keyword>
<dbReference type="AlphaFoldDB" id="A0A5C5ZV33"/>
<sequence precursor="true">MKLTAMLALTALAMGLATPARAADPWADAVVDFDLGTGGAAGFDDPAATLGSPTHTTAPASPYGGPVTPFNAPYGEGEMLSIGEGGWLTVRFDEPVTNHAMNPYGIDLLLFGNSFMLLSGFPADATTTASGFGGEGGIVELSADGSVWVEATGVEADGLYPTLGYRDITDPFPTTALVPSDFTRPVDPSIAAADFNGLTTAQIVALYDGSGGGAGVDIGAYGLSEISYVRVSNPVGSGATPEIDGFADVRPAPEPAALALVVLGAAGWISRRR</sequence>